<evidence type="ECO:0000256" key="4">
    <source>
        <dbReference type="ARBA" id="ARBA00022692"/>
    </source>
</evidence>
<proteinExistence type="inferred from homology"/>
<dbReference type="InterPro" id="IPR045621">
    <property type="entry name" value="BPD_transp_1_N"/>
</dbReference>
<dbReference type="CDD" id="cd06261">
    <property type="entry name" value="TM_PBP2"/>
    <property type="match status" value="1"/>
</dbReference>
<dbReference type="EMBL" id="JAMAST010000005">
    <property type="protein sequence ID" value="MCL1631697.1"/>
    <property type="molecule type" value="Genomic_DNA"/>
</dbReference>
<evidence type="ECO:0000259" key="8">
    <source>
        <dbReference type="PROSITE" id="PS50928"/>
    </source>
</evidence>
<keyword evidence="3" id="KW-1003">Cell membrane</keyword>
<evidence type="ECO:0000256" key="5">
    <source>
        <dbReference type="ARBA" id="ARBA00022989"/>
    </source>
</evidence>
<dbReference type="Proteomes" id="UP001203004">
    <property type="component" value="Unassembled WGS sequence"/>
</dbReference>
<feature type="transmembrane region" description="Helical" evidence="7">
    <location>
        <begin position="101"/>
        <end position="120"/>
    </location>
</feature>
<protein>
    <submittedName>
        <fullName evidence="9">ABC transporter permease</fullName>
    </submittedName>
</protein>
<feature type="transmembrane region" description="Helical" evidence="7">
    <location>
        <begin position="12"/>
        <end position="30"/>
    </location>
</feature>
<evidence type="ECO:0000256" key="1">
    <source>
        <dbReference type="ARBA" id="ARBA00004651"/>
    </source>
</evidence>
<dbReference type="PANTHER" id="PTHR30465:SF74">
    <property type="entry name" value="OLIGOPEPTIDE TRANSPORT SYSTEM PERMEASE PROTEIN OPPB"/>
    <property type="match status" value="1"/>
</dbReference>
<comment type="subcellular location">
    <subcellularLocation>
        <location evidence="1 7">Cell membrane</location>
        <topology evidence="1 7">Multi-pass membrane protein</topology>
    </subcellularLocation>
</comment>
<dbReference type="Gene3D" id="1.10.3720.10">
    <property type="entry name" value="MetI-like"/>
    <property type="match status" value="1"/>
</dbReference>
<keyword evidence="5 7" id="KW-1133">Transmembrane helix</keyword>
<evidence type="ECO:0000256" key="2">
    <source>
        <dbReference type="ARBA" id="ARBA00022448"/>
    </source>
</evidence>
<name>A0ABT0M9Z7_9BACL</name>
<dbReference type="Pfam" id="PF19300">
    <property type="entry name" value="BPD_transp_1_N"/>
    <property type="match status" value="1"/>
</dbReference>
<feature type="transmembrane region" description="Helical" evidence="7">
    <location>
        <begin position="281"/>
        <end position="307"/>
    </location>
</feature>
<keyword evidence="6 7" id="KW-0472">Membrane</keyword>
<keyword evidence="4 7" id="KW-0812">Transmembrane</keyword>
<comment type="caution">
    <text evidence="9">The sequence shown here is derived from an EMBL/GenBank/DDBJ whole genome shotgun (WGS) entry which is preliminary data.</text>
</comment>
<comment type="similarity">
    <text evidence="7">Belongs to the binding-protein-dependent transport system permease family.</text>
</comment>
<feature type="transmembrane region" description="Helical" evidence="7">
    <location>
        <begin position="127"/>
        <end position="151"/>
    </location>
</feature>
<organism evidence="9 10">
    <name type="scientific">Sporolactobacillus mangiferae</name>
    <dbReference type="NCBI Taxonomy" id="2940498"/>
    <lineage>
        <taxon>Bacteria</taxon>
        <taxon>Bacillati</taxon>
        <taxon>Bacillota</taxon>
        <taxon>Bacilli</taxon>
        <taxon>Bacillales</taxon>
        <taxon>Sporolactobacillaceae</taxon>
        <taxon>Sporolactobacillus</taxon>
    </lineage>
</organism>
<evidence type="ECO:0000313" key="10">
    <source>
        <dbReference type="Proteomes" id="UP001203004"/>
    </source>
</evidence>
<accession>A0ABT0M9Z7</accession>
<feature type="transmembrane region" description="Helical" evidence="7">
    <location>
        <begin position="239"/>
        <end position="261"/>
    </location>
</feature>
<keyword evidence="10" id="KW-1185">Reference proteome</keyword>
<evidence type="ECO:0000256" key="3">
    <source>
        <dbReference type="ARBA" id="ARBA00022475"/>
    </source>
</evidence>
<feature type="domain" description="ABC transmembrane type-1" evidence="8">
    <location>
        <begin position="95"/>
        <end position="304"/>
    </location>
</feature>
<dbReference type="PANTHER" id="PTHR30465">
    <property type="entry name" value="INNER MEMBRANE ABC TRANSPORTER"/>
    <property type="match status" value="1"/>
</dbReference>
<sequence>MLSYSIRRFAEMILTLFIIATATFFLLAAVPGDPLTERVEKLPPQIRQNLYEKYGLNKPLLERYVITMRGLAVGNFGESIVYPGQTVQSILQEKLPASARLGIQQMVLGIGIGMILGIIAAMKKNTWLDYGIITLAILFISIPHLIFGLLLQKIFAGELGWFPVIGWPKGKDLWTGGWQYTILPTLAGCFSYIAAYSRLLKTSMLDVVNQEYILTAESKGLSKMHIVLKHVLRNSLIPVITNLPMSIAMCITGSFFIERIFSIPGVGMYYVLSVNERDLPLIMGQTVILSIIYIVVIFITDILYTVVDPRISIQGGRR</sequence>
<dbReference type="InterPro" id="IPR035906">
    <property type="entry name" value="MetI-like_sf"/>
</dbReference>
<dbReference type="PROSITE" id="PS50928">
    <property type="entry name" value="ABC_TM1"/>
    <property type="match status" value="1"/>
</dbReference>
<feature type="transmembrane region" description="Helical" evidence="7">
    <location>
        <begin position="177"/>
        <end position="195"/>
    </location>
</feature>
<evidence type="ECO:0000256" key="6">
    <source>
        <dbReference type="ARBA" id="ARBA00023136"/>
    </source>
</evidence>
<gene>
    <name evidence="9" type="ORF">M3N64_07010</name>
</gene>
<dbReference type="RefSeq" id="WP_249100194.1">
    <property type="nucleotide sequence ID" value="NZ_JAMAST010000005.1"/>
</dbReference>
<dbReference type="SUPFAM" id="SSF161098">
    <property type="entry name" value="MetI-like"/>
    <property type="match status" value="1"/>
</dbReference>
<evidence type="ECO:0000313" key="9">
    <source>
        <dbReference type="EMBL" id="MCL1631697.1"/>
    </source>
</evidence>
<reference evidence="9 10" key="1">
    <citation type="submission" date="2022-05" db="EMBL/GenBank/DDBJ databases">
        <title>Sporolactobacillus sp nov CPB3-1, isolated from tree bark (Mangifera indica L.).</title>
        <authorList>
            <person name="Phuengjayaem S."/>
            <person name="Tanasupawat S."/>
        </authorList>
    </citation>
    <scope>NUCLEOTIDE SEQUENCE [LARGE SCALE GENOMIC DNA]</scope>
    <source>
        <strain evidence="9 10">CPB3-1</strain>
    </source>
</reference>
<evidence type="ECO:0000256" key="7">
    <source>
        <dbReference type="RuleBase" id="RU363032"/>
    </source>
</evidence>
<dbReference type="Pfam" id="PF00528">
    <property type="entry name" value="BPD_transp_1"/>
    <property type="match status" value="1"/>
</dbReference>
<keyword evidence="2 7" id="KW-0813">Transport</keyword>
<dbReference type="InterPro" id="IPR000515">
    <property type="entry name" value="MetI-like"/>
</dbReference>